<evidence type="ECO:0000313" key="1">
    <source>
        <dbReference type="EMBL" id="KAH1056729.1"/>
    </source>
</evidence>
<reference evidence="1 2" key="1">
    <citation type="journal article" date="2021" name="Plant Biotechnol. J.">
        <title>Multi-omics assisted identification of the key and species-specific regulatory components of drought-tolerant mechanisms in Gossypium stocksii.</title>
        <authorList>
            <person name="Yu D."/>
            <person name="Ke L."/>
            <person name="Zhang D."/>
            <person name="Wu Y."/>
            <person name="Sun Y."/>
            <person name="Mei J."/>
            <person name="Sun J."/>
            <person name="Sun Y."/>
        </authorList>
    </citation>
    <scope>NUCLEOTIDE SEQUENCE [LARGE SCALE GENOMIC DNA]</scope>
    <source>
        <strain evidence="2">cv. E1</strain>
        <tissue evidence="1">Leaf</tissue>
    </source>
</reference>
<dbReference type="Proteomes" id="UP000828251">
    <property type="component" value="Unassembled WGS sequence"/>
</dbReference>
<keyword evidence="2" id="KW-1185">Reference proteome</keyword>
<dbReference type="AlphaFoldDB" id="A0A9D3UTJ3"/>
<comment type="caution">
    <text evidence="1">The sequence shown here is derived from an EMBL/GenBank/DDBJ whole genome shotgun (WGS) entry which is preliminary data.</text>
</comment>
<feature type="non-terminal residue" evidence="1">
    <location>
        <position position="1"/>
    </location>
</feature>
<sequence>ISSKQDLPILGGDNLELGTEALTRLVREVLEELFKARVKEMGETLQTRCLD</sequence>
<protein>
    <submittedName>
        <fullName evidence="1">Uncharacterized protein</fullName>
    </submittedName>
</protein>
<proteinExistence type="predicted"/>
<feature type="non-terminal residue" evidence="1">
    <location>
        <position position="51"/>
    </location>
</feature>
<name>A0A9D3UTJ3_9ROSI</name>
<gene>
    <name evidence="1" type="ORF">J1N35_034794</name>
</gene>
<evidence type="ECO:0000313" key="2">
    <source>
        <dbReference type="Proteomes" id="UP000828251"/>
    </source>
</evidence>
<dbReference type="EMBL" id="JAIQCV010000010">
    <property type="protein sequence ID" value="KAH1056729.1"/>
    <property type="molecule type" value="Genomic_DNA"/>
</dbReference>
<accession>A0A9D3UTJ3</accession>
<organism evidence="1 2">
    <name type="scientific">Gossypium stocksii</name>
    <dbReference type="NCBI Taxonomy" id="47602"/>
    <lineage>
        <taxon>Eukaryota</taxon>
        <taxon>Viridiplantae</taxon>
        <taxon>Streptophyta</taxon>
        <taxon>Embryophyta</taxon>
        <taxon>Tracheophyta</taxon>
        <taxon>Spermatophyta</taxon>
        <taxon>Magnoliopsida</taxon>
        <taxon>eudicotyledons</taxon>
        <taxon>Gunneridae</taxon>
        <taxon>Pentapetalae</taxon>
        <taxon>rosids</taxon>
        <taxon>malvids</taxon>
        <taxon>Malvales</taxon>
        <taxon>Malvaceae</taxon>
        <taxon>Malvoideae</taxon>
        <taxon>Gossypium</taxon>
    </lineage>
</organism>